<organism evidence="7 8">
    <name type="scientific">Halobium palmae</name>
    <dbReference type="NCBI Taxonomy" id="1776492"/>
    <lineage>
        <taxon>Archaea</taxon>
        <taxon>Methanobacteriati</taxon>
        <taxon>Methanobacteriota</taxon>
        <taxon>Stenosarchaea group</taxon>
        <taxon>Halobacteria</taxon>
        <taxon>Halobacteriales</taxon>
        <taxon>Haloferacaceae</taxon>
        <taxon>Halobium</taxon>
    </lineage>
</organism>
<evidence type="ECO:0000313" key="8">
    <source>
        <dbReference type="Proteomes" id="UP001596328"/>
    </source>
</evidence>
<keyword evidence="3 6" id="KW-0812">Transmembrane</keyword>
<evidence type="ECO:0000256" key="2">
    <source>
        <dbReference type="ARBA" id="ARBA00022475"/>
    </source>
</evidence>
<gene>
    <name evidence="7" type="ORF">ACFQE1_08490</name>
</gene>
<protein>
    <submittedName>
        <fullName evidence="7">Polysaccharide biosynthesis C-terminal domain-containing protein</fullName>
    </submittedName>
</protein>
<evidence type="ECO:0000256" key="3">
    <source>
        <dbReference type="ARBA" id="ARBA00022692"/>
    </source>
</evidence>
<dbReference type="Proteomes" id="UP001596328">
    <property type="component" value="Unassembled WGS sequence"/>
</dbReference>
<comment type="subcellular location">
    <subcellularLocation>
        <location evidence="1">Cell membrane</location>
        <topology evidence="1">Multi-pass membrane protein</topology>
    </subcellularLocation>
</comment>
<keyword evidence="5 6" id="KW-0472">Membrane</keyword>
<feature type="transmembrane region" description="Helical" evidence="6">
    <location>
        <begin position="118"/>
        <end position="136"/>
    </location>
</feature>
<comment type="caution">
    <text evidence="7">The sequence shown here is derived from an EMBL/GenBank/DDBJ whole genome shotgun (WGS) entry which is preliminary data.</text>
</comment>
<keyword evidence="8" id="KW-1185">Reference proteome</keyword>
<feature type="transmembrane region" description="Helical" evidence="6">
    <location>
        <begin position="6"/>
        <end position="27"/>
    </location>
</feature>
<evidence type="ECO:0000256" key="4">
    <source>
        <dbReference type="ARBA" id="ARBA00022989"/>
    </source>
</evidence>
<dbReference type="PANTHER" id="PTHR30250:SF28">
    <property type="entry name" value="POLYSACCHARIDE BIOSYNTHESIS PROTEIN"/>
    <property type="match status" value="1"/>
</dbReference>
<feature type="transmembrane region" description="Helical" evidence="6">
    <location>
        <begin position="142"/>
        <end position="165"/>
    </location>
</feature>
<dbReference type="EMBL" id="JBHSWU010000175">
    <property type="protein sequence ID" value="MFC6724409.1"/>
    <property type="molecule type" value="Genomic_DNA"/>
</dbReference>
<dbReference type="AlphaFoldDB" id="A0ABD5RY98"/>
<dbReference type="PANTHER" id="PTHR30250">
    <property type="entry name" value="PST FAMILY PREDICTED COLANIC ACID TRANSPORTER"/>
    <property type="match status" value="1"/>
</dbReference>
<dbReference type="Pfam" id="PF01554">
    <property type="entry name" value="MatE"/>
    <property type="match status" value="1"/>
</dbReference>
<dbReference type="GO" id="GO:0005886">
    <property type="term" value="C:plasma membrane"/>
    <property type="evidence" value="ECO:0007669"/>
    <property type="project" value="UniProtKB-SubCell"/>
</dbReference>
<evidence type="ECO:0000256" key="1">
    <source>
        <dbReference type="ARBA" id="ARBA00004651"/>
    </source>
</evidence>
<feature type="non-terminal residue" evidence="7">
    <location>
        <position position="244"/>
    </location>
</feature>
<keyword evidence="2" id="KW-1003">Cell membrane</keyword>
<evidence type="ECO:0000256" key="5">
    <source>
        <dbReference type="ARBA" id="ARBA00023136"/>
    </source>
</evidence>
<feature type="transmembrane region" description="Helical" evidence="6">
    <location>
        <begin position="186"/>
        <end position="205"/>
    </location>
</feature>
<evidence type="ECO:0000313" key="7">
    <source>
        <dbReference type="EMBL" id="MFC6724409.1"/>
    </source>
</evidence>
<reference evidence="7 8" key="1">
    <citation type="journal article" date="2019" name="Int. J. Syst. Evol. Microbiol.">
        <title>The Global Catalogue of Microorganisms (GCM) 10K type strain sequencing project: providing services to taxonomists for standard genome sequencing and annotation.</title>
        <authorList>
            <consortium name="The Broad Institute Genomics Platform"/>
            <consortium name="The Broad Institute Genome Sequencing Center for Infectious Disease"/>
            <person name="Wu L."/>
            <person name="Ma J."/>
        </authorList>
    </citation>
    <scope>NUCLEOTIDE SEQUENCE [LARGE SCALE GENOMIC DNA]</scope>
    <source>
        <strain evidence="7 8">NBRC 111368</strain>
    </source>
</reference>
<accession>A0ABD5RY98</accession>
<name>A0ABD5RY98_9EURY</name>
<keyword evidence="4 6" id="KW-1133">Transmembrane helix</keyword>
<dbReference type="InterPro" id="IPR050833">
    <property type="entry name" value="Poly_Biosynth_Transport"/>
</dbReference>
<proteinExistence type="predicted"/>
<feature type="transmembrane region" description="Helical" evidence="6">
    <location>
        <begin position="76"/>
        <end position="97"/>
    </location>
</feature>
<evidence type="ECO:0000256" key="6">
    <source>
        <dbReference type="SAM" id="Phobius"/>
    </source>
</evidence>
<dbReference type="InterPro" id="IPR002528">
    <property type="entry name" value="MATE_fam"/>
</dbReference>
<feature type="transmembrane region" description="Helical" evidence="6">
    <location>
        <begin position="211"/>
        <end position="232"/>
    </location>
</feature>
<sequence>MWGEQIGVMASILVAYLLLNTGITLSLPSRESIGNLFGFSKYTVGMNVSELAYSWADTLVLAALATKAVVGAYEVAWQLSLVTLLAAQVIGITIMPAMTQWHENGAIERVERAFRTSLTFSLILVIPALVGALVVGEELFRVVYGIDEYAVQGATVLVILLAGQLSQAVKQVTQNTLLGIDRPTHVFWTNALTLGTNVGLNVLLIPEYGMFGAAAATAATATVAAVSQVFYLRRYIDLPVDVRA</sequence>